<comment type="caution">
    <text evidence="3">The sequence shown here is derived from an EMBL/GenBank/DDBJ whole genome shotgun (WGS) entry which is preliminary data.</text>
</comment>
<dbReference type="AlphaFoldDB" id="A0A8J2Q642"/>
<evidence type="ECO:0000313" key="3">
    <source>
        <dbReference type="EMBL" id="CAG7835816.1"/>
    </source>
</evidence>
<evidence type="ECO:0000256" key="1">
    <source>
        <dbReference type="SAM" id="MobiDB-lite"/>
    </source>
</evidence>
<reference evidence="3" key="1">
    <citation type="submission" date="2021-06" db="EMBL/GenBank/DDBJ databases">
        <authorList>
            <person name="Hodson N. C."/>
            <person name="Mongue J. A."/>
            <person name="Jaron S. K."/>
        </authorList>
    </citation>
    <scope>NUCLEOTIDE SEQUENCE</scope>
</reference>
<keyword evidence="4" id="KW-1185">Reference proteome</keyword>
<feature type="transmembrane region" description="Helical" evidence="2">
    <location>
        <begin position="50"/>
        <end position="70"/>
    </location>
</feature>
<feature type="region of interest" description="Disordered" evidence="1">
    <location>
        <begin position="1"/>
        <end position="25"/>
    </location>
</feature>
<keyword evidence="2" id="KW-0472">Membrane</keyword>
<protein>
    <submittedName>
        <fullName evidence="3">Uncharacterized protein</fullName>
    </submittedName>
</protein>
<evidence type="ECO:0000256" key="2">
    <source>
        <dbReference type="SAM" id="Phobius"/>
    </source>
</evidence>
<sequence length="165" mass="18327">MKLRLRGRHRGNYQTDVYPTGQPETRMIIGDSDSEDETSWKKDCQVGTQAVANILIIVLLALSLIFVKLMDSALPEPSSAVGVFNTTRKFSEERARKNLEALTAVGPRISGSKTTDVITVQNIVNLLMSVRDSTDGNYVLDIDEQRPSGSFEMEDDDGQHTSVYM</sequence>
<name>A0A8J2Q642_9HEXA</name>
<organism evidence="3 4">
    <name type="scientific">Allacma fusca</name>
    <dbReference type="NCBI Taxonomy" id="39272"/>
    <lineage>
        <taxon>Eukaryota</taxon>
        <taxon>Metazoa</taxon>
        <taxon>Ecdysozoa</taxon>
        <taxon>Arthropoda</taxon>
        <taxon>Hexapoda</taxon>
        <taxon>Collembola</taxon>
        <taxon>Symphypleona</taxon>
        <taxon>Sminthuridae</taxon>
        <taxon>Allacma</taxon>
    </lineage>
</organism>
<gene>
    <name evidence="3" type="ORF">AFUS01_LOCUS45138</name>
</gene>
<evidence type="ECO:0000313" key="4">
    <source>
        <dbReference type="Proteomes" id="UP000708208"/>
    </source>
</evidence>
<dbReference type="Proteomes" id="UP000708208">
    <property type="component" value="Unassembled WGS sequence"/>
</dbReference>
<feature type="compositionally biased region" description="Basic residues" evidence="1">
    <location>
        <begin position="1"/>
        <end position="11"/>
    </location>
</feature>
<proteinExistence type="predicted"/>
<dbReference type="EMBL" id="CAJVCH010570771">
    <property type="protein sequence ID" value="CAG7835816.1"/>
    <property type="molecule type" value="Genomic_DNA"/>
</dbReference>
<accession>A0A8J2Q642</accession>
<keyword evidence="2" id="KW-0812">Transmembrane</keyword>
<keyword evidence="2" id="KW-1133">Transmembrane helix</keyword>